<evidence type="ECO:0000313" key="3">
    <source>
        <dbReference type="Proteomes" id="UP000035100"/>
    </source>
</evidence>
<reference evidence="2 3" key="1">
    <citation type="submission" date="2013-01" db="EMBL/GenBank/DDBJ databases">
        <authorList>
            <person name="Fiebig A."/>
            <person name="Goeker M."/>
            <person name="Klenk H.-P.P."/>
        </authorList>
    </citation>
    <scope>NUCLEOTIDE SEQUENCE [LARGE SCALE GENOMIC DNA]</scope>
    <source>
        <strain evidence="2 3">DSM 24838</strain>
    </source>
</reference>
<accession>A0A0D0NM86</accession>
<name>A0A0D0NM86_9RHOB</name>
<comment type="caution">
    <text evidence="2">The sequence shown here is derived from an EMBL/GenBank/DDBJ whole genome shotgun (WGS) entry which is preliminary data.</text>
</comment>
<gene>
    <name evidence="2" type="ORF">Wenmar_01777</name>
</gene>
<dbReference type="RefSeq" id="WP_018303550.1">
    <property type="nucleotide sequence ID" value="NZ_KB902299.1"/>
</dbReference>
<evidence type="ECO:0000256" key="1">
    <source>
        <dbReference type="SAM" id="Phobius"/>
    </source>
</evidence>
<dbReference type="AlphaFoldDB" id="A0A0D0NM86"/>
<sequence length="56" mass="5907">MMKLISKFRRDEKGVTLVEYGIALILAIMVGGTLLATLAGQVGTNLTQATTAAAQR</sequence>
<keyword evidence="3" id="KW-1185">Reference proteome</keyword>
<feature type="transmembrane region" description="Helical" evidence="1">
    <location>
        <begin position="20"/>
        <end position="39"/>
    </location>
</feature>
<keyword evidence="1" id="KW-0812">Transmembrane</keyword>
<dbReference type="STRING" id="1123501.Wenmar_01777"/>
<keyword evidence="1" id="KW-0472">Membrane</keyword>
<evidence type="ECO:0000313" key="2">
    <source>
        <dbReference type="EMBL" id="KIQ69415.1"/>
    </source>
</evidence>
<dbReference type="OrthoDB" id="7711263at2"/>
<organism evidence="2 3">
    <name type="scientific">Wenxinia marina DSM 24838</name>
    <dbReference type="NCBI Taxonomy" id="1123501"/>
    <lineage>
        <taxon>Bacteria</taxon>
        <taxon>Pseudomonadati</taxon>
        <taxon>Pseudomonadota</taxon>
        <taxon>Alphaproteobacteria</taxon>
        <taxon>Rhodobacterales</taxon>
        <taxon>Roseobacteraceae</taxon>
        <taxon>Wenxinia</taxon>
    </lineage>
</organism>
<dbReference type="EMBL" id="AONG01000009">
    <property type="protein sequence ID" value="KIQ69415.1"/>
    <property type="molecule type" value="Genomic_DNA"/>
</dbReference>
<keyword evidence="1" id="KW-1133">Transmembrane helix</keyword>
<protein>
    <submittedName>
        <fullName evidence="2">Flp/Fap pilin component</fullName>
    </submittedName>
</protein>
<proteinExistence type="predicted"/>
<dbReference type="Proteomes" id="UP000035100">
    <property type="component" value="Unassembled WGS sequence"/>
</dbReference>